<evidence type="ECO:0000313" key="1">
    <source>
        <dbReference type="EMBL" id="MDI1432854.1"/>
    </source>
</evidence>
<name>A0ABT6NWY3_9BACT</name>
<evidence type="ECO:0008006" key="3">
    <source>
        <dbReference type="Google" id="ProtNLM"/>
    </source>
</evidence>
<keyword evidence="2" id="KW-1185">Reference proteome</keyword>
<gene>
    <name evidence="1" type="ORF">QHF89_25375</name>
</gene>
<sequence>MISLGLIFAGMSLVACDEQIGDRARGSGTCPPGETCSERTPTGLAFIGAHAFSDTKGGGLATALGGTQTLSIRYPEPPYDLYVAGFDAMLIDSRVAAIESSGPATVVLRGVSEGRALLRLLEPGTNKLLDRYKIKVAPIARVALLPRELQDENADVARWKVLAGSPASLGVLLLDRNDQQLVDEGLEVRAHAADVVRHAWDLFQVTVVAASQNRVMLTMRAGGRPFLAAVDVASSVDGIVLRSPAAPEEGHPIAIKRGAPGTQICFRAALEKTTVVGATWQFSPGETVSIEPPALPSEEDAPWDVQPWTTPGCVTLSGKELGPATLGVTAGTYYEMFNLVVVE</sequence>
<accession>A0ABT6NWY3</accession>
<reference evidence="1 2" key="1">
    <citation type="submission" date="2023-04" db="EMBL/GenBank/DDBJ databases">
        <title>The genome sequence of Polyangium sorediatum DSM14670.</title>
        <authorList>
            <person name="Zhang X."/>
        </authorList>
    </citation>
    <scope>NUCLEOTIDE SEQUENCE [LARGE SCALE GENOMIC DNA]</scope>
    <source>
        <strain evidence="1 2">DSM 14670</strain>
    </source>
</reference>
<comment type="caution">
    <text evidence="1">The sequence shown here is derived from an EMBL/GenBank/DDBJ whole genome shotgun (WGS) entry which is preliminary data.</text>
</comment>
<dbReference type="Proteomes" id="UP001160301">
    <property type="component" value="Unassembled WGS sequence"/>
</dbReference>
<proteinExistence type="predicted"/>
<dbReference type="RefSeq" id="WP_136969130.1">
    <property type="nucleotide sequence ID" value="NZ_JARZHI010000024.1"/>
</dbReference>
<evidence type="ECO:0000313" key="2">
    <source>
        <dbReference type="Proteomes" id="UP001160301"/>
    </source>
</evidence>
<protein>
    <recommendedName>
        <fullName evidence="3">Lipoprotein</fullName>
    </recommendedName>
</protein>
<dbReference type="EMBL" id="JARZHI010000024">
    <property type="protein sequence ID" value="MDI1432854.1"/>
    <property type="molecule type" value="Genomic_DNA"/>
</dbReference>
<organism evidence="1 2">
    <name type="scientific">Polyangium sorediatum</name>
    <dbReference type="NCBI Taxonomy" id="889274"/>
    <lineage>
        <taxon>Bacteria</taxon>
        <taxon>Pseudomonadati</taxon>
        <taxon>Myxococcota</taxon>
        <taxon>Polyangia</taxon>
        <taxon>Polyangiales</taxon>
        <taxon>Polyangiaceae</taxon>
        <taxon>Polyangium</taxon>
    </lineage>
</organism>